<reference evidence="7 8" key="1">
    <citation type="submission" date="2017-09" db="EMBL/GenBank/DDBJ databases">
        <title>Depth-based differentiation of microbial function through sediment-hosted aquifers and enrichment of novel symbionts in the deep terrestrial subsurface.</title>
        <authorList>
            <person name="Probst A.J."/>
            <person name="Ladd B."/>
            <person name="Jarett J.K."/>
            <person name="Geller-Mcgrath D.E."/>
            <person name="Sieber C.M."/>
            <person name="Emerson J.B."/>
            <person name="Anantharaman K."/>
            <person name="Thomas B.C."/>
            <person name="Malmstrom R."/>
            <person name="Stieglmeier M."/>
            <person name="Klingl A."/>
            <person name="Woyke T."/>
            <person name="Ryan C.M."/>
            <person name="Banfield J.F."/>
        </authorList>
    </citation>
    <scope>NUCLEOTIDE SEQUENCE [LARGE SCALE GENOMIC DNA]</scope>
    <source>
        <strain evidence="7">CG10_big_fil_rev_8_21_14_0_10_51_16</strain>
    </source>
</reference>
<evidence type="ECO:0000256" key="1">
    <source>
        <dbReference type="ARBA" id="ARBA00004651"/>
    </source>
</evidence>
<dbReference type="GO" id="GO:0090374">
    <property type="term" value="P:oligopeptide export from mitochondrion"/>
    <property type="evidence" value="ECO:0007669"/>
    <property type="project" value="TreeGrafter"/>
</dbReference>
<feature type="transmembrane region" description="Helical" evidence="5">
    <location>
        <begin position="61"/>
        <end position="82"/>
    </location>
</feature>
<feature type="transmembrane region" description="Helical" evidence="5">
    <location>
        <begin position="166"/>
        <end position="190"/>
    </location>
</feature>
<dbReference type="PROSITE" id="PS50929">
    <property type="entry name" value="ABC_TM1F"/>
    <property type="match status" value="1"/>
</dbReference>
<accession>A0A2H0RD75</accession>
<feature type="transmembrane region" description="Helical" evidence="5">
    <location>
        <begin position="282"/>
        <end position="300"/>
    </location>
</feature>
<dbReference type="InterPro" id="IPR039421">
    <property type="entry name" value="Type_1_exporter"/>
</dbReference>
<comment type="caution">
    <text evidence="7">The sequence shown here is derived from an EMBL/GenBank/DDBJ whole genome shotgun (WGS) entry which is preliminary data.</text>
</comment>
<dbReference type="GO" id="GO:0005524">
    <property type="term" value="F:ATP binding"/>
    <property type="evidence" value="ECO:0007669"/>
    <property type="project" value="InterPro"/>
</dbReference>
<dbReference type="GO" id="GO:0015421">
    <property type="term" value="F:ABC-type oligopeptide transporter activity"/>
    <property type="evidence" value="ECO:0007669"/>
    <property type="project" value="TreeGrafter"/>
</dbReference>
<feature type="transmembrane region" description="Helical" evidence="5">
    <location>
        <begin position="20"/>
        <end position="41"/>
    </location>
</feature>
<organism evidence="7 8">
    <name type="scientific">Candidatus Vogelbacteria bacterium CG10_big_fil_rev_8_21_14_0_10_51_16</name>
    <dbReference type="NCBI Taxonomy" id="1975045"/>
    <lineage>
        <taxon>Bacteria</taxon>
        <taxon>Candidatus Vogeliibacteriota</taxon>
    </lineage>
</organism>
<protein>
    <recommendedName>
        <fullName evidence="6">ABC transmembrane type-1 domain-containing protein</fullName>
    </recommendedName>
</protein>
<dbReference type="PANTHER" id="PTHR43394">
    <property type="entry name" value="ATP-DEPENDENT PERMEASE MDL1, MITOCHONDRIAL"/>
    <property type="match status" value="1"/>
</dbReference>
<dbReference type="EMBL" id="PCYI01000029">
    <property type="protein sequence ID" value="PIR44502.1"/>
    <property type="molecule type" value="Genomic_DNA"/>
</dbReference>
<feature type="transmembrane region" description="Helical" evidence="5">
    <location>
        <begin position="258"/>
        <end position="276"/>
    </location>
</feature>
<dbReference type="Proteomes" id="UP000228767">
    <property type="component" value="Unassembled WGS sequence"/>
</dbReference>
<dbReference type="GO" id="GO:0005886">
    <property type="term" value="C:plasma membrane"/>
    <property type="evidence" value="ECO:0007669"/>
    <property type="project" value="UniProtKB-SubCell"/>
</dbReference>
<evidence type="ECO:0000313" key="8">
    <source>
        <dbReference type="Proteomes" id="UP000228767"/>
    </source>
</evidence>
<comment type="subcellular location">
    <subcellularLocation>
        <location evidence="1">Cell membrane</location>
        <topology evidence="1">Multi-pass membrane protein</topology>
    </subcellularLocation>
</comment>
<gene>
    <name evidence="7" type="ORF">COV10_04600</name>
</gene>
<evidence type="ECO:0000256" key="5">
    <source>
        <dbReference type="SAM" id="Phobius"/>
    </source>
</evidence>
<evidence type="ECO:0000259" key="6">
    <source>
        <dbReference type="PROSITE" id="PS50929"/>
    </source>
</evidence>
<dbReference type="PANTHER" id="PTHR43394:SF7">
    <property type="entry name" value="ABC TRANSPORTER B FAMILY MEMBER 28"/>
    <property type="match status" value="1"/>
</dbReference>
<evidence type="ECO:0000256" key="4">
    <source>
        <dbReference type="ARBA" id="ARBA00023136"/>
    </source>
</evidence>
<dbReference type="Pfam" id="PF00664">
    <property type="entry name" value="ABC_membrane"/>
    <property type="match status" value="1"/>
</dbReference>
<evidence type="ECO:0000256" key="2">
    <source>
        <dbReference type="ARBA" id="ARBA00022692"/>
    </source>
</evidence>
<dbReference type="Gene3D" id="1.20.1560.10">
    <property type="entry name" value="ABC transporter type 1, transmembrane domain"/>
    <property type="match status" value="1"/>
</dbReference>
<dbReference type="InterPro" id="IPR011527">
    <property type="entry name" value="ABC1_TM_dom"/>
</dbReference>
<sequence length="395" mass="44598">MYFSFVRRLITSFGPFRLKIGIAFVGMLIEQVFDLSTPYLAGMALTALLTGMASPALAANAFTQSVMWLTLAFALGLVDRFFTWRRAHMTTRVSYEITTHFSRSTLERVTLLSVGQFRSFNSGQVQMIVRKGEDSLWQLVTSFLFQVTPILLQIVGSALALLFIDFRLGTCALVTVSIAFALVLSGNYFYSKPINEEQGRETRLGRDYSEFVRNMPLVLSHGRQQELVEDYMGQRQELDTFGMNLWRSFMGLSEFRTYLLWCATFGIRVYTFWLVAHRQLPVGMLIPVMSWLGGMTNNLGTLMSRQRQILNHLTSVRRYFKLLDTEPAVTVSANPIRPPAFAGEVRLVDVSFSYPVRGEVEDEEIAGDTTIVRQTKMVLQGVNVTIPAGTMAAFV</sequence>
<dbReference type="AlphaFoldDB" id="A0A2H0RD75"/>
<name>A0A2H0RD75_9BACT</name>
<feature type="transmembrane region" description="Helical" evidence="5">
    <location>
        <begin position="136"/>
        <end position="160"/>
    </location>
</feature>
<keyword evidence="4 5" id="KW-0472">Membrane</keyword>
<keyword evidence="3 5" id="KW-1133">Transmembrane helix</keyword>
<dbReference type="SUPFAM" id="SSF90123">
    <property type="entry name" value="ABC transporter transmembrane region"/>
    <property type="match status" value="1"/>
</dbReference>
<feature type="domain" description="ABC transmembrane type-1" evidence="6">
    <location>
        <begin position="22"/>
        <end position="311"/>
    </location>
</feature>
<dbReference type="InterPro" id="IPR036640">
    <property type="entry name" value="ABC1_TM_sf"/>
</dbReference>
<keyword evidence="2 5" id="KW-0812">Transmembrane</keyword>
<proteinExistence type="predicted"/>
<evidence type="ECO:0000313" key="7">
    <source>
        <dbReference type="EMBL" id="PIR44502.1"/>
    </source>
</evidence>
<evidence type="ECO:0000256" key="3">
    <source>
        <dbReference type="ARBA" id="ARBA00022989"/>
    </source>
</evidence>